<dbReference type="CDD" id="cd19952">
    <property type="entry name" value="GT29"/>
    <property type="match status" value="1"/>
</dbReference>
<dbReference type="Pfam" id="PF01833">
    <property type="entry name" value="TIG"/>
    <property type="match status" value="2"/>
</dbReference>
<keyword evidence="10" id="KW-1015">Disulfide bond</keyword>
<dbReference type="Gene3D" id="2.10.25.10">
    <property type="entry name" value="Laminin"/>
    <property type="match status" value="1"/>
</dbReference>
<keyword evidence="4 14" id="KW-0808">Transferase</keyword>
<dbReference type="SUPFAM" id="SSF81296">
    <property type="entry name" value="E set domains"/>
    <property type="match status" value="2"/>
</dbReference>
<evidence type="ECO:0000256" key="8">
    <source>
        <dbReference type="ARBA" id="ARBA00023034"/>
    </source>
</evidence>
<evidence type="ECO:0000256" key="12">
    <source>
        <dbReference type="SAM" id="Phobius"/>
    </source>
</evidence>
<dbReference type="InterPro" id="IPR013783">
    <property type="entry name" value="Ig-like_fold"/>
</dbReference>
<dbReference type="InterPro" id="IPR014756">
    <property type="entry name" value="Ig_E-set"/>
</dbReference>
<evidence type="ECO:0000256" key="11">
    <source>
        <dbReference type="ARBA" id="ARBA00023180"/>
    </source>
</evidence>
<keyword evidence="3 14" id="KW-0328">Glycosyltransferase</keyword>
<dbReference type="SMART" id="SM00429">
    <property type="entry name" value="IPT"/>
    <property type="match status" value="2"/>
</dbReference>
<comment type="similarity">
    <text evidence="2">Belongs to the glycosyltransferase 29 family.</text>
</comment>
<dbReference type="Pfam" id="PF00777">
    <property type="entry name" value="Glyco_transf_29"/>
    <property type="match status" value="2"/>
</dbReference>
<keyword evidence="9 12" id="KW-0472">Membrane</keyword>
<dbReference type="CDD" id="cd00603">
    <property type="entry name" value="IPT_PCSR"/>
    <property type="match status" value="2"/>
</dbReference>
<dbReference type="InterPro" id="IPR001675">
    <property type="entry name" value="Glyco_trans_29"/>
</dbReference>
<dbReference type="InterPro" id="IPR041161">
    <property type="entry name" value="EGF_Tenascin"/>
</dbReference>
<keyword evidence="11" id="KW-0325">Glycoprotein</keyword>
<keyword evidence="5 12" id="KW-0812">Transmembrane</keyword>
<name>A0A061S507_9CHLO</name>
<dbReference type="Pfam" id="PF18720">
    <property type="entry name" value="EGF_Tenascin"/>
    <property type="match status" value="1"/>
</dbReference>
<dbReference type="GO" id="GO:0008373">
    <property type="term" value="F:sialyltransferase activity"/>
    <property type="evidence" value="ECO:0007669"/>
    <property type="project" value="InterPro"/>
</dbReference>
<dbReference type="InterPro" id="IPR000742">
    <property type="entry name" value="EGF"/>
</dbReference>
<evidence type="ECO:0000259" key="13">
    <source>
        <dbReference type="PROSITE" id="PS00022"/>
    </source>
</evidence>
<dbReference type="PROSITE" id="PS00022">
    <property type="entry name" value="EGF_1"/>
    <property type="match status" value="1"/>
</dbReference>
<organism evidence="14">
    <name type="scientific">Tetraselmis sp. GSL018</name>
    <dbReference type="NCBI Taxonomy" id="582737"/>
    <lineage>
        <taxon>Eukaryota</taxon>
        <taxon>Viridiplantae</taxon>
        <taxon>Chlorophyta</taxon>
        <taxon>core chlorophytes</taxon>
        <taxon>Chlorodendrophyceae</taxon>
        <taxon>Chlorodendrales</taxon>
        <taxon>Chlorodendraceae</taxon>
        <taxon>Tetraselmis</taxon>
    </lineage>
</organism>
<evidence type="ECO:0000256" key="4">
    <source>
        <dbReference type="ARBA" id="ARBA00022679"/>
    </source>
</evidence>
<accession>A0A061S507</accession>
<dbReference type="GO" id="GO:0000139">
    <property type="term" value="C:Golgi membrane"/>
    <property type="evidence" value="ECO:0007669"/>
    <property type="project" value="UniProtKB-SubCell"/>
</dbReference>
<keyword evidence="6" id="KW-0735">Signal-anchor</keyword>
<dbReference type="PANTHER" id="PTHR11987">
    <property type="entry name" value="ALPHA-2,8-SIALYLTRANSFERASE"/>
    <property type="match status" value="1"/>
</dbReference>
<reference evidence="14" key="1">
    <citation type="submission" date="2014-05" db="EMBL/GenBank/DDBJ databases">
        <title>The transcriptome of the halophilic microalga Tetraselmis sp. GSL018 isolated from the Great Salt Lake, Utah.</title>
        <authorList>
            <person name="Jinkerson R.E."/>
            <person name="D'Adamo S."/>
            <person name="Posewitz M.C."/>
        </authorList>
    </citation>
    <scope>NUCLEOTIDE SEQUENCE</scope>
    <source>
        <strain evidence="14">GSL018</strain>
    </source>
</reference>
<evidence type="ECO:0000256" key="3">
    <source>
        <dbReference type="ARBA" id="ARBA00022676"/>
    </source>
</evidence>
<evidence type="ECO:0000256" key="2">
    <source>
        <dbReference type="ARBA" id="ARBA00006003"/>
    </source>
</evidence>
<dbReference type="InterPro" id="IPR050943">
    <property type="entry name" value="Glycosyltr_29_Sialyltrsf"/>
</dbReference>
<evidence type="ECO:0000256" key="7">
    <source>
        <dbReference type="ARBA" id="ARBA00022989"/>
    </source>
</evidence>
<evidence type="ECO:0000313" key="14">
    <source>
        <dbReference type="EMBL" id="JAC77871.1"/>
    </source>
</evidence>
<dbReference type="PANTHER" id="PTHR11987:SF36">
    <property type="entry name" value="SIA-ALPHA-2,3-GAL-BETA-1,4-GLCNAC-R:ALPHA 2,8-SIALYLTRANSFERASE"/>
    <property type="match status" value="1"/>
</dbReference>
<dbReference type="EMBL" id="GBEZ01007603">
    <property type="protein sequence ID" value="JAC77871.1"/>
    <property type="molecule type" value="Transcribed_RNA"/>
</dbReference>
<dbReference type="InterPro" id="IPR002909">
    <property type="entry name" value="IPT_dom"/>
</dbReference>
<dbReference type="Gene3D" id="2.60.40.10">
    <property type="entry name" value="Immunoglobulins"/>
    <property type="match status" value="2"/>
</dbReference>
<sequence>MSWQTLSSELSCLLFKLWSRYLRIHPRNALVMGSDNVSIQPKRTKWRSYLSSSLLLVGSFLLPFICLAILVRTRRLPDARLGKFSRAPRIQKRSFRAPYGKVTKDTNEKLPPANLQTVAREVPLPMDDSLPKPCANCPQIESISPSRGPVTGDTVITVTGHRLGTTRSLRSVTVGSVPCISFQSIDTSQLKCRIPAGTGANLPVIVTVETSAGTQRGTGADAKARWSYLPPKIHSVYPNHATRRGGTVITLSGEGFGRSESYPIATIGGVSCQSTKWISDSVIKCVVPAGAGSKLPVHVTVCGCGDASRSPQSSLSSAAQTATFSYDEDVMRAAARSIIHGMDLRPHRGFPVITNLRQLDSQYEIRFTNPITGRTVYYAVPPELASVLPKSDLSKRYDTCAVVGPAGSLLGSGHGERIDAANAVFRINNSPTHRFEADAGTKTTFQIVNQFWAEMLMNSGDGPQDVKWWFEDATLVLTSPYSQESFILLRQLFPMSSVVFMSRALSAAGWSATERMRSRIQETMGTSFGSITELSSTFYATLMAMQICSEVHLYGIDTRSSKSHYYDDYDQGDEERSHEGLEYLMYLVMQANGYITAIHEGAETAQVAQEVQEKQQQQPQCMVRPCILSCNSRGVSVNGTCHCEPIYSGSDCSINLLADTVDDLLEGIDVFYKGPIEMCRASVNGTFIQLPEGITRQKLREGDIYQVDRALYHALPEEDPADRFGSCAVVGNSGLLLNKELGKEIDSHDLIYRFNQAPTRGYETHVGGRTTHESLNGFWIKELLDERRGFRWNWRSRDTAIVLFEMFEPSSFGWKTKTQILEKDHWWRQAYVRLRKMYPDRRIVSLNPHFVSWSYLLYRELRRRMQRKRLGRYPGEKPMSGIYAFVYLMQICDEIDMYGFQPWREDERDQAKYHYFDNAEPRPGSHSFDLARYLYQLFAIKYDQIRIVD</sequence>
<feature type="transmembrane region" description="Helical" evidence="12">
    <location>
        <begin position="49"/>
        <end position="71"/>
    </location>
</feature>
<keyword evidence="7 12" id="KW-1133">Transmembrane helix</keyword>
<feature type="domain" description="EGF-like" evidence="13">
    <location>
        <begin position="641"/>
        <end position="652"/>
    </location>
</feature>
<protein>
    <submittedName>
        <fullName evidence="14">Alpha-N-acetyl-neuraminate alpha-2,8-sialyltransferase (Sialyltransferase 8D)</fullName>
    </submittedName>
</protein>
<comment type="subcellular location">
    <subcellularLocation>
        <location evidence="1">Golgi apparatus membrane</location>
        <topology evidence="1">Single-pass type II membrane protein</topology>
    </subcellularLocation>
</comment>
<evidence type="ECO:0000256" key="9">
    <source>
        <dbReference type="ARBA" id="ARBA00023136"/>
    </source>
</evidence>
<keyword evidence="8" id="KW-0333">Golgi apparatus</keyword>
<evidence type="ECO:0000256" key="5">
    <source>
        <dbReference type="ARBA" id="ARBA00022692"/>
    </source>
</evidence>
<proteinExistence type="inferred from homology"/>
<dbReference type="AlphaFoldDB" id="A0A061S507"/>
<gene>
    <name evidence="14" type="primary">SIAT8D</name>
    <name evidence="14" type="ORF">TSPGSL018_16598</name>
</gene>
<dbReference type="Gene3D" id="3.90.1480.20">
    <property type="entry name" value="Glycosyl transferase family 29"/>
    <property type="match status" value="2"/>
</dbReference>
<dbReference type="InterPro" id="IPR038578">
    <property type="entry name" value="GT29-like_sf"/>
</dbReference>
<evidence type="ECO:0000256" key="6">
    <source>
        <dbReference type="ARBA" id="ARBA00022968"/>
    </source>
</evidence>
<evidence type="ECO:0000256" key="1">
    <source>
        <dbReference type="ARBA" id="ARBA00004323"/>
    </source>
</evidence>
<evidence type="ECO:0000256" key="10">
    <source>
        <dbReference type="ARBA" id="ARBA00023157"/>
    </source>
</evidence>